<dbReference type="AlphaFoldDB" id="A0A921DW03"/>
<dbReference type="InterPro" id="IPR018392">
    <property type="entry name" value="LysM"/>
</dbReference>
<evidence type="ECO:0000313" key="4">
    <source>
        <dbReference type="EMBL" id="HJE15719.1"/>
    </source>
</evidence>
<dbReference type="GO" id="GO:0008932">
    <property type="term" value="F:lytic endotransglycosylase activity"/>
    <property type="evidence" value="ECO:0007669"/>
    <property type="project" value="TreeGrafter"/>
</dbReference>
<keyword evidence="2" id="KW-0732">Signal</keyword>
<accession>A0A921DW03</accession>
<feature type="domain" description="LysM" evidence="3">
    <location>
        <begin position="87"/>
        <end position="130"/>
    </location>
</feature>
<reference evidence="4" key="1">
    <citation type="journal article" date="2021" name="PeerJ">
        <title>Extensive microbial diversity within the chicken gut microbiome revealed by metagenomics and culture.</title>
        <authorList>
            <person name="Gilroy R."/>
            <person name="Ravi A."/>
            <person name="Getino M."/>
            <person name="Pursley I."/>
            <person name="Horton D.L."/>
            <person name="Alikhan N.F."/>
            <person name="Baker D."/>
            <person name="Gharbi K."/>
            <person name="Hall N."/>
            <person name="Watson M."/>
            <person name="Adriaenssens E.M."/>
            <person name="Foster-Nyarko E."/>
            <person name="Jarju S."/>
            <person name="Secka A."/>
            <person name="Antonio M."/>
            <person name="Oren A."/>
            <person name="Chaudhuri R.R."/>
            <person name="La Ragione R."/>
            <person name="Hildebrand F."/>
            <person name="Pallen M.J."/>
        </authorList>
    </citation>
    <scope>NUCLEOTIDE SEQUENCE</scope>
    <source>
        <strain evidence="4">CHK173-2119</strain>
    </source>
</reference>
<feature type="compositionally biased region" description="Low complexity" evidence="1">
    <location>
        <begin position="135"/>
        <end position="194"/>
    </location>
</feature>
<dbReference type="Pfam" id="PF01476">
    <property type="entry name" value="LysM"/>
    <property type="match status" value="2"/>
</dbReference>
<dbReference type="EMBL" id="DYXY01000172">
    <property type="protein sequence ID" value="HJE15719.1"/>
    <property type="molecule type" value="Genomic_DNA"/>
</dbReference>
<proteinExistence type="predicted"/>
<dbReference type="CDD" id="cd00118">
    <property type="entry name" value="LysM"/>
    <property type="match status" value="2"/>
</dbReference>
<comment type="caution">
    <text evidence="4">The sequence shown here is derived from an EMBL/GenBank/DDBJ whole genome shotgun (WGS) entry which is preliminary data.</text>
</comment>
<evidence type="ECO:0000313" key="5">
    <source>
        <dbReference type="Proteomes" id="UP000774947"/>
    </source>
</evidence>
<evidence type="ECO:0000259" key="3">
    <source>
        <dbReference type="PROSITE" id="PS51782"/>
    </source>
</evidence>
<dbReference type="PROSITE" id="PS51782">
    <property type="entry name" value="LYSM"/>
    <property type="match status" value="2"/>
</dbReference>
<dbReference type="Proteomes" id="UP000774947">
    <property type="component" value="Unassembled WGS sequence"/>
</dbReference>
<dbReference type="Gene3D" id="3.10.350.10">
    <property type="entry name" value="LysM domain"/>
    <property type="match status" value="2"/>
</dbReference>
<reference evidence="4" key="2">
    <citation type="submission" date="2021-09" db="EMBL/GenBank/DDBJ databases">
        <authorList>
            <person name="Gilroy R."/>
        </authorList>
    </citation>
    <scope>NUCLEOTIDE SEQUENCE</scope>
    <source>
        <strain evidence="4">CHK173-2119</strain>
    </source>
</reference>
<name>A0A921DW03_9LACO</name>
<dbReference type="PANTHER" id="PTHR33734:SF22">
    <property type="entry name" value="MEMBRANE-BOUND LYTIC MUREIN TRANSGLYCOSYLASE D"/>
    <property type="match status" value="1"/>
</dbReference>
<dbReference type="SMART" id="SM00257">
    <property type="entry name" value="LysM"/>
    <property type="match status" value="2"/>
</dbReference>
<organism evidence="4 5">
    <name type="scientific">Lapidilactobacillus dextrinicus</name>
    <dbReference type="NCBI Taxonomy" id="51664"/>
    <lineage>
        <taxon>Bacteria</taxon>
        <taxon>Bacillati</taxon>
        <taxon>Bacillota</taxon>
        <taxon>Bacilli</taxon>
        <taxon>Lactobacillales</taxon>
        <taxon>Lactobacillaceae</taxon>
        <taxon>Lapidilactobacillus</taxon>
    </lineage>
</organism>
<sequence length="271" mass="27985">MKFTSTLKKHFALGLGAAVLAASIAFLNPAQTHAATVTVKAGDTVSALASTYKSTIAQIEKENNIASNHMIYVGQSLSINGTTNSASQVTVKAGDTVSGLAAQYGTTVSNIETLNNIVGHMIYVGQVLNISKSATTTTAAPARTTTSTTSTSTATTTTAPARTTTTTSTSSSAVAKTTTPARRTTTSSTTTATTNVSGSEASAKAIIASRESGGSYTARNGQYIGKYQLSSSYLNGDYSAANQEKVANSYVASRYGSWTKALAFWNANGWY</sequence>
<protein>
    <submittedName>
        <fullName evidence="4">LysM peptidoglycan-binding domain-containing protein</fullName>
    </submittedName>
</protein>
<dbReference type="SUPFAM" id="SSF54106">
    <property type="entry name" value="LysM domain"/>
    <property type="match status" value="2"/>
</dbReference>
<dbReference type="PANTHER" id="PTHR33734">
    <property type="entry name" value="LYSM DOMAIN-CONTAINING GPI-ANCHORED PROTEIN 2"/>
    <property type="match status" value="1"/>
</dbReference>
<feature type="chain" id="PRO_5037230616" evidence="2">
    <location>
        <begin position="35"/>
        <end position="271"/>
    </location>
</feature>
<evidence type="ECO:0000256" key="2">
    <source>
        <dbReference type="SAM" id="SignalP"/>
    </source>
</evidence>
<feature type="domain" description="LysM" evidence="3">
    <location>
        <begin position="35"/>
        <end position="79"/>
    </location>
</feature>
<gene>
    <name evidence="4" type="ORF">K8W17_06535</name>
</gene>
<feature type="region of interest" description="Disordered" evidence="1">
    <location>
        <begin position="135"/>
        <end position="195"/>
    </location>
</feature>
<evidence type="ECO:0000256" key="1">
    <source>
        <dbReference type="SAM" id="MobiDB-lite"/>
    </source>
</evidence>
<dbReference type="InterPro" id="IPR036779">
    <property type="entry name" value="LysM_dom_sf"/>
</dbReference>
<feature type="signal peptide" evidence="2">
    <location>
        <begin position="1"/>
        <end position="34"/>
    </location>
</feature>